<evidence type="ECO:0000256" key="2">
    <source>
        <dbReference type="ARBA" id="ARBA00022692"/>
    </source>
</evidence>
<dbReference type="InterPro" id="IPR039808">
    <property type="entry name" value="Cadherin"/>
</dbReference>
<dbReference type="InterPro" id="IPR015919">
    <property type="entry name" value="Cadherin-like_sf"/>
</dbReference>
<dbReference type="PANTHER" id="PTHR24027">
    <property type="entry name" value="CADHERIN-23"/>
    <property type="match status" value="1"/>
</dbReference>
<evidence type="ECO:0000256" key="7">
    <source>
        <dbReference type="ARBA" id="ARBA00023136"/>
    </source>
</evidence>
<evidence type="ECO:0000256" key="5">
    <source>
        <dbReference type="ARBA" id="ARBA00022837"/>
    </source>
</evidence>
<dbReference type="InterPro" id="IPR002126">
    <property type="entry name" value="Cadherin-like_dom"/>
</dbReference>
<dbReference type="GO" id="GO:0005912">
    <property type="term" value="C:adherens junction"/>
    <property type="evidence" value="ECO:0007669"/>
    <property type="project" value="TreeGrafter"/>
</dbReference>
<keyword evidence="4" id="KW-0677">Repeat</keyword>
<feature type="domain" description="Cadherin" evidence="9">
    <location>
        <begin position="71"/>
        <end position="178"/>
    </location>
</feature>
<evidence type="ECO:0000256" key="4">
    <source>
        <dbReference type="ARBA" id="ARBA00022737"/>
    </source>
</evidence>
<dbReference type="Gene3D" id="2.60.40.60">
    <property type="entry name" value="Cadherins"/>
    <property type="match status" value="2"/>
</dbReference>
<dbReference type="GO" id="GO:0034332">
    <property type="term" value="P:adherens junction organization"/>
    <property type="evidence" value="ECO:0007669"/>
    <property type="project" value="TreeGrafter"/>
</dbReference>
<dbReference type="CDD" id="cd11304">
    <property type="entry name" value="Cadherin_repeat"/>
    <property type="match status" value="1"/>
</dbReference>
<dbReference type="GO" id="GO:0016339">
    <property type="term" value="P:calcium-dependent cell-cell adhesion via plasma membrane cell adhesion molecules"/>
    <property type="evidence" value="ECO:0007669"/>
    <property type="project" value="TreeGrafter"/>
</dbReference>
<accession>A0A5A9NC50</accession>
<comment type="subcellular location">
    <subcellularLocation>
        <location evidence="1">Membrane</location>
    </subcellularLocation>
</comment>
<protein>
    <submittedName>
        <fullName evidence="10">Cadherin-2 Neural cadherin</fullName>
    </submittedName>
</protein>
<dbReference type="PROSITE" id="PS00232">
    <property type="entry name" value="CADHERIN_1"/>
    <property type="match status" value="1"/>
</dbReference>
<dbReference type="SUPFAM" id="SSF49313">
    <property type="entry name" value="Cadherin-like"/>
    <property type="match status" value="1"/>
</dbReference>
<dbReference type="PRINTS" id="PR00205">
    <property type="entry name" value="CADHERIN"/>
</dbReference>
<evidence type="ECO:0000256" key="3">
    <source>
        <dbReference type="ARBA" id="ARBA00022723"/>
    </source>
</evidence>
<dbReference type="GO" id="GO:0000902">
    <property type="term" value="P:cell morphogenesis"/>
    <property type="evidence" value="ECO:0007669"/>
    <property type="project" value="TreeGrafter"/>
</dbReference>
<evidence type="ECO:0000256" key="1">
    <source>
        <dbReference type="ARBA" id="ARBA00004370"/>
    </source>
</evidence>
<dbReference type="GO" id="GO:0008013">
    <property type="term" value="F:beta-catenin binding"/>
    <property type="evidence" value="ECO:0007669"/>
    <property type="project" value="TreeGrafter"/>
</dbReference>
<dbReference type="PANTHER" id="PTHR24027:SF433">
    <property type="entry name" value="CADHERIN 27-RELATED"/>
    <property type="match status" value="1"/>
</dbReference>
<evidence type="ECO:0000256" key="8">
    <source>
        <dbReference type="PROSITE-ProRule" id="PRU00043"/>
    </source>
</evidence>
<dbReference type="GO" id="GO:0007156">
    <property type="term" value="P:homophilic cell adhesion via plasma membrane adhesion molecules"/>
    <property type="evidence" value="ECO:0007669"/>
    <property type="project" value="InterPro"/>
</dbReference>
<dbReference type="GO" id="GO:0016477">
    <property type="term" value="P:cell migration"/>
    <property type="evidence" value="ECO:0007669"/>
    <property type="project" value="TreeGrafter"/>
</dbReference>
<dbReference type="FunFam" id="2.60.40.60:FF:000074">
    <property type="entry name" value="Desmoglein 4"/>
    <property type="match status" value="1"/>
</dbReference>
<evidence type="ECO:0000259" key="9">
    <source>
        <dbReference type="PROSITE" id="PS50268"/>
    </source>
</evidence>
<keyword evidence="3" id="KW-0479">Metal-binding</keyword>
<dbReference type="AlphaFoldDB" id="A0A5A9NC50"/>
<proteinExistence type="predicted"/>
<evidence type="ECO:0000256" key="6">
    <source>
        <dbReference type="ARBA" id="ARBA00022989"/>
    </source>
</evidence>
<keyword evidence="6" id="KW-1133">Transmembrane helix</keyword>
<dbReference type="GO" id="GO:0044331">
    <property type="term" value="P:cell-cell adhesion mediated by cadherin"/>
    <property type="evidence" value="ECO:0007669"/>
    <property type="project" value="TreeGrafter"/>
</dbReference>
<evidence type="ECO:0000313" key="11">
    <source>
        <dbReference type="Proteomes" id="UP000324632"/>
    </source>
</evidence>
<comment type="caution">
    <text evidence="10">The sequence shown here is derived from an EMBL/GenBank/DDBJ whole genome shotgun (WGS) entry which is preliminary data.</text>
</comment>
<organism evidence="10 11">
    <name type="scientific">Triplophysa tibetana</name>
    <dbReference type="NCBI Taxonomy" id="1572043"/>
    <lineage>
        <taxon>Eukaryota</taxon>
        <taxon>Metazoa</taxon>
        <taxon>Chordata</taxon>
        <taxon>Craniata</taxon>
        <taxon>Vertebrata</taxon>
        <taxon>Euteleostomi</taxon>
        <taxon>Actinopterygii</taxon>
        <taxon>Neopterygii</taxon>
        <taxon>Teleostei</taxon>
        <taxon>Ostariophysi</taxon>
        <taxon>Cypriniformes</taxon>
        <taxon>Nemacheilidae</taxon>
        <taxon>Triplophysa</taxon>
    </lineage>
</organism>
<keyword evidence="11" id="KW-1185">Reference proteome</keyword>
<dbReference type="GO" id="GO:0045296">
    <property type="term" value="F:cadherin binding"/>
    <property type="evidence" value="ECO:0007669"/>
    <property type="project" value="TreeGrafter"/>
</dbReference>
<dbReference type="Pfam" id="PF00028">
    <property type="entry name" value="Cadherin"/>
    <property type="match status" value="1"/>
</dbReference>
<dbReference type="GO" id="GO:0005509">
    <property type="term" value="F:calcium ion binding"/>
    <property type="evidence" value="ECO:0007669"/>
    <property type="project" value="UniProtKB-UniRule"/>
</dbReference>
<dbReference type="PROSITE" id="PS50268">
    <property type="entry name" value="CADHERIN_2"/>
    <property type="match status" value="2"/>
</dbReference>
<dbReference type="EMBL" id="SOYY01000020">
    <property type="protein sequence ID" value="KAA0706785.1"/>
    <property type="molecule type" value="Genomic_DNA"/>
</dbReference>
<dbReference type="SMART" id="SM00112">
    <property type="entry name" value="CA"/>
    <property type="match status" value="1"/>
</dbReference>
<keyword evidence="5 8" id="KW-0106">Calcium</keyword>
<reference evidence="10 11" key="1">
    <citation type="journal article" date="2019" name="Mol. Ecol. Resour.">
        <title>Chromosome-level genome assembly of Triplophysa tibetana, a fish adapted to the harsh high-altitude environment of the Tibetan Plateau.</title>
        <authorList>
            <person name="Yang X."/>
            <person name="Liu H."/>
            <person name="Ma Z."/>
            <person name="Zou Y."/>
            <person name="Zou M."/>
            <person name="Mao Y."/>
            <person name="Li X."/>
            <person name="Wang H."/>
            <person name="Chen T."/>
            <person name="Wang W."/>
            <person name="Yang R."/>
        </authorList>
    </citation>
    <scope>NUCLEOTIDE SEQUENCE [LARGE SCALE GENOMIC DNA]</scope>
    <source>
        <strain evidence="10">TTIB1903HZAU</strain>
        <tissue evidence="10">Muscle</tissue>
    </source>
</reference>
<dbReference type="InterPro" id="IPR020894">
    <property type="entry name" value="Cadherin_CS"/>
</dbReference>
<dbReference type="Proteomes" id="UP000324632">
    <property type="component" value="Chromosome 20"/>
</dbReference>
<dbReference type="GO" id="GO:0007043">
    <property type="term" value="P:cell-cell junction assembly"/>
    <property type="evidence" value="ECO:0007669"/>
    <property type="project" value="TreeGrafter"/>
</dbReference>
<dbReference type="GO" id="GO:0016342">
    <property type="term" value="C:catenin complex"/>
    <property type="evidence" value="ECO:0007669"/>
    <property type="project" value="TreeGrafter"/>
</dbReference>
<name>A0A5A9NC50_9TELE</name>
<feature type="domain" description="Cadherin" evidence="9">
    <location>
        <begin position="1"/>
        <end position="70"/>
    </location>
</feature>
<sequence>MDYEDQAYQNLSISVQNEAPFFSCTIKKRPQDALWEVDRFFETPGTSDPQLYKSIPVTINVEDVNDPPIFIPPVNDLVVMENMDVGAYLTTISAKDLDGAHANTFRYIKGEDVDDWITVDEKTGNISTAKILDRESQFMINGIYKATVLAVDDGVPPLTGTGTLHIHLQDQNDNAPMLNVKHVDMCSNMEPTTANISAVDLDLPPYSSPFNYELLGDVVGKWRIDPAHDDLRDCPEYMPYQYNCEPKESDCGSLAISQLTDNSLGDNLEFLKILGPKFNTLGEICQQSMTRKISDFEDGC</sequence>
<keyword evidence="2" id="KW-0812">Transmembrane</keyword>
<evidence type="ECO:0000313" key="10">
    <source>
        <dbReference type="EMBL" id="KAA0706785.1"/>
    </source>
</evidence>
<keyword evidence="7" id="KW-0472">Membrane</keyword>
<gene>
    <name evidence="10" type="ORF">E1301_Tti019705</name>
</gene>